<gene>
    <name evidence="14" type="primary">Slc5a9_0</name>
    <name evidence="14" type="ORF">OENOEN_R13967</name>
</gene>
<protein>
    <submittedName>
        <fullName evidence="14">SC5A9 protein</fullName>
    </submittedName>
</protein>
<evidence type="ECO:0000256" key="2">
    <source>
        <dbReference type="ARBA" id="ARBA00006434"/>
    </source>
</evidence>
<dbReference type="GO" id="GO:0016324">
    <property type="term" value="C:apical plasma membrane"/>
    <property type="evidence" value="ECO:0007669"/>
    <property type="project" value="UniProtKB-SubCell"/>
</dbReference>
<reference evidence="14 15" key="1">
    <citation type="submission" date="2019-09" db="EMBL/GenBank/DDBJ databases">
        <title>Bird 10,000 Genomes (B10K) Project - Family phase.</title>
        <authorList>
            <person name="Zhang G."/>
        </authorList>
    </citation>
    <scope>NUCLEOTIDE SEQUENCE [LARGE SCALE GENOMIC DNA]</scope>
    <source>
        <strain evidence="14">B10K-DU-001-74</strain>
        <tissue evidence="14">Muscle</tissue>
    </source>
</reference>
<evidence type="ECO:0000256" key="12">
    <source>
        <dbReference type="ARBA" id="ARBA00023201"/>
    </source>
</evidence>
<keyword evidence="4" id="KW-1003">Cell membrane</keyword>
<dbReference type="InterPro" id="IPR038377">
    <property type="entry name" value="Na/Glc_symporter_sf"/>
</dbReference>
<keyword evidence="5" id="KW-0762">Sugar transport</keyword>
<accession>A0A7L1EQ40</accession>
<evidence type="ECO:0000256" key="8">
    <source>
        <dbReference type="ARBA" id="ARBA00023053"/>
    </source>
</evidence>
<evidence type="ECO:0000313" key="15">
    <source>
        <dbReference type="Proteomes" id="UP000565754"/>
    </source>
</evidence>
<evidence type="ECO:0000256" key="7">
    <source>
        <dbReference type="ARBA" id="ARBA00022989"/>
    </source>
</evidence>
<evidence type="ECO:0000256" key="10">
    <source>
        <dbReference type="ARBA" id="ARBA00023136"/>
    </source>
</evidence>
<evidence type="ECO:0000256" key="13">
    <source>
        <dbReference type="RuleBase" id="RU362091"/>
    </source>
</evidence>
<keyword evidence="3" id="KW-0813">Transport</keyword>
<evidence type="ECO:0000256" key="6">
    <source>
        <dbReference type="ARBA" id="ARBA00022692"/>
    </source>
</evidence>
<keyword evidence="10" id="KW-0472">Membrane</keyword>
<comment type="subcellular location">
    <subcellularLocation>
        <location evidence="1">Apical cell membrane</location>
        <topology evidence="1">Multi-pass membrane protein</topology>
    </subcellularLocation>
</comment>
<dbReference type="PROSITE" id="PS50283">
    <property type="entry name" value="NA_SOLUT_SYMP_3"/>
    <property type="match status" value="1"/>
</dbReference>
<dbReference type="Proteomes" id="UP000565754">
    <property type="component" value="Unassembled WGS sequence"/>
</dbReference>
<sequence>CPEECSRVCGAAVGCSSITYPKLVVELMPRAGLRGLKVAVTVTALMSPLASISSTSSPLFTTDMRRKLRPLS</sequence>
<evidence type="ECO:0000313" key="14">
    <source>
        <dbReference type="EMBL" id="NXM91118.1"/>
    </source>
</evidence>
<keyword evidence="6" id="KW-0812">Transmembrane</keyword>
<feature type="non-terminal residue" evidence="14">
    <location>
        <position position="72"/>
    </location>
</feature>
<dbReference type="InterPro" id="IPR001734">
    <property type="entry name" value="Na/solute_symporter"/>
</dbReference>
<keyword evidence="11" id="KW-0325">Glycoprotein</keyword>
<dbReference type="Gene3D" id="1.20.1730.10">
    <property type="entry name" value="Sodium/glucose cotransporter"/>
    <property type="match status" value="1"/>
</dbReference>
<dbReference type="GO" id="GO:0005412">
    <property type="term" value="F:D-glucose:sodium symporter activity"/>
    <property type="evidence" value="ECO:0007669"/>
    <property type="project" value="TreeGrafter"/>
</dbReference>
<dbReference type="Pfam" id="PF00474">
    <property type="entry name" value="SSF"/>
    <property type="match status" value="1"/>
</dbReference>
<keyword evidence="7" id="KW-1133">Transmembrane helix</keyword>
<keyword evidence="8" id="KW-0915">Sodium</keyword>
<evidence type="ECO:0000256" key="4">
    <source>
        <dbReference type="ARBA" id="ARBA00022475"/>
    </source>
</evidence>
<evidence type="ECO:0000256" key="5">
    <source>
        <dbReference type="ARBA" id="ARBA00022597"/>
    </source>
</evidence>
<keyword evidence="9" id="KW-0406">Ion transport</keyword>
<comment type="caution">
    <text evidence="14">The sequence shown here is derived from an EMBL/GenBank/DDBJ whole genome shotgun (WGS) entry which is preliminary data.</text>
</comment>
<comment type="similarity">
    <text evidence="2 13">Belongs to the sodium:solute symporter (SSF) (TC 2.A.21) family.</text>
</comment>
<organism evidence="14 15">
    <name type="scientific">Oenanthe oenanthe</name>
    <name type="common">Northern wheatear</name>
    <dbReference type="NCBI Taxonomy" id="279966"/>
    <lineage>
        <taxon>Eukaryota</taxon>
        <taxon>Metazoa</taxon>
        <taxon>Chordata</taxon>
        <taxon>Craniata</taxon>
        <taxon>Vertebrata</taxon>
        <taxon>Euteleostomi</taxon>
        <taxon>Archelosauria</taxon>
        <taxon>Archosauria</taxon>
        <taxon>Dinosauria</taxon>
        <taxon>Saurischia</taxon>
        <taxon>Theropoda</taxon>
        <taxon>Coelurosauria</taxon>
        <taxon>Aves</taxon>
        <taxon>Neognathae</taxon>
        <taxon>Neoaves</taxon>
        <taxon>Telluraves</taxon>
        <taxon>Australaves</taxon>
        <taxon>Passeriformes</taxon>
        <taxon>Muscicapidae</taxon>
        <taxon>Oenanthe</taxon>
    </lineage>
</organism>
<dbReference type="PANTHER" id="PTHR11819:SF128">
    <property type="entry name" value="SODIUM_MANNOSE COTRANSPORTER SLC5A10"/>
    <property type="match status" value="1"/>
</dbReference>
<evidence type="ECO:0000256" key="1">
    <source>
        <dbReference type="ARBA" id="ARBA00004424"/>
    </source>
</evidence>
<dbReference type="AlphaFoldDB" id="A0A7L1EQ40"/>
<dbReference type="EMBL" id="VXBF01014630">
    <property type="protein sequence ID" value="NXM91118.1"/>
    <property type="molecule type" value="Genomic_DNA"/>
</dbReference>
<evidence type="ECO:0000256" key="9">
    <source>
        <dbReference type="ARBA" id="ARBA00023065"/>
    </source>
</evidence>
<name>A0A7L1EQ40_OENON</name>
<proteinExistence type="inferred from homology"/>
<evidence type="ECO:0000256" key="3">
    <source>
        <dbReference type="ARBA" id="ARBA00022448"/>
    </source>
</evidence>
<evidence type="ECO:0000256" key="11">
    <source>
        <dbReference type="ARBA" id="ARBA00023180"/>
    </source>
</evidence>
<feature type="non-terminal residue" evidence="14">
    <location>
        <position position="1"/>
    </location>
</feature>
<keyword evidence="12" id="KW-0739">Sodium transport</keyword>
<dbReference type="PANTHER" id="PTHR11819">
    <property type="entry name" value="SOLUTE CARRIER FAMILY 5"/>
    <property type="match status" value="1"/>
</dbReference>
<keyword evidence="15" id="KW-1185">Reference proteome</keyword>